<accession>A0AAV6VR34</accession>
<name>A0AAV6VR34_9ARAC</name>
<organism evidence="1 2">
    <name type="scientific">Oedothorax gibbosus</name>
    <dbReference type="NCBI Taxonomy" id="931172"/>
    <lineage>
        <taxon>Eukaryota</taxon>
        <taxon>Metazoa</taxon>
        <taxon>Ecdysozoa</taxon>
        <taxon>Arthropoda</taxon>
        <taxon>Chelicerata</taxon>
        <taxon>Arachnida</taxon>
        <taxon>Araneae</taxon>
        <taxon>Araneomorphae</taxon>
        <taxon>Entelegynae</taxon>
        <taxon>Araneoidea</taxon>
        <taxon>Linyphiidae</taxon>
        <taxon>Erigoninae</taxon>
        <taxon>Oedothorax</taxon>
    </lineage>
</organism>
<reference evidence="1 2" key="1">
    <citation type="journal article" date="2022" name="Nat. Ecol. Evol.">
        <title>A masculinizing supergene underlies an exaggerated male reproductive morph in a spider.</title>
        <authorList>
            <person name="Hendrickx F."/>
            <person name="De Corte Z."/>
            <person name="Sonet G."/>
            <person name="Van Belleghem S.M."/>
            <person name="Kostlbacher S."/>
            <person name="Vangestel C."/>
        </authorList>
    </citation>
    <scope>NUCLEOTIDE SEQUENCE [LARGE SCALE GENOMIC DNA]</scope>
    <source>
        <strain evidence="1">W744_W776</strain>
    </source>
</reference>
<evidence type="ECO:0000313" key="2">
    <source>
        <dbReference type="Proteomes" id="UP000827092"/>
    </source>
</evidence>
<evidence type="ECO:0000313" key="1">
    <source>
        <dbReference type="EMBL" id="KAG8199099.1"/>
    </source>
</evidence>
<sequence>MTPLFSQGASPPPLLLSVPRDVLKKTADMSSGTRYEGLEKTGIKLTVGDVTENLCLKLILKTHVRSGIRSSLLTKAKNIKL</sequence>
<protein>
    <submittedName>
        <fullName evidence="1">Uncharacterized protein</fullName>
    </submittedName>
</protein>
<dbReference type="AlphaFoldDB" id="A0AAV6VR34"/>
<comment type="caution">
    <text evidence="1">The sequence shown here is derived from an EMBL/GenBank/DDBJ whole genome shotgun (WGS) entry which is preliminary data.</text>
</comment>
<dbReference type="Proteomes" id="UP000827092">
    <property type="component" value="Unassembled WGS sequence"/>
</dbReference>
<keyword evidence="2" id="KW-1185">Reference proteome</keyword>
<gene>
    <name evidence="1" type="ORF">JTE90_016236</name>
</gene>
<dbReference type="EMBL" id="JAFNEN010000031">
    <property type="protein sequence ID" value="KAG8199099.1"/>
    <property type="molecule type" value="Genomic_DNA"/>
</dbReference>
<proteinExistence type="predicted"/>